<feature type="binding site" evidence="2">
    <location>
        <position position="103"/>
    </location>
    <ligand>
        <name>Fe cation</name>
        <dbReference type="ChEBI" id="CHEBI:24875"/>
    </ligand>
</feature>
<evidence type="ECO:0000256" key="2">
    <source>
        <dbReference type="PIRSR" id="PIRSR006232-1"/>
    </source>
</evidence>
<dbReference type="RefSeq" id="WP_121936899.1">
    <property type="nucleotide sequence ID" value="NZ_REFR01000002.1"/>
</dbReference>
<dbReference type="PANTHER" id="PTHR13903">
    <property type="entry name" value="PIRIN-RELATED"/>
    <property type="match status" value="1"/>
</dbReference>
<comment type="similarity">
    <text evidence="1 3">Belongs to the pirin family.</text>
</comment>
<keyword evidence="2" id="KW-0479">Metal-binding</keyword>
<dbReference type="Pfam" id="PF02678">
    <property type="entry name" value="Pirin"/>
    <property type="match status" value="1"/>
</dbReference>
<feature type="domain" description="Pirin N-terminal" evidence="4">
    <location>
        <begin position="22"/>
        <end position="119"/>
    </location>
</feature>
<dbReference type="Pfam" id="PF05726">
    <property type="entry name" value="Pirin_C"/>
    <property type="match status" value="1"/>
</dbReference>
<dbReference type="EMBL" id="REFR01000002">
    <property type="protein sequence ID" value="RMB12687.1"/>
    <property type="molecule type" value="Genomic_DNA"/>
</dbReference>
<protein>
    <recommendedName>
        <fullName evidence="8">Pirin family protein</fullName>
    </recommendedName>
</protein>
<dbReference type="PIRSF" id="PIRSF006232">
    <property type="entry name" value="Pirin"/>
    <property type="match status" value="1"/>
</dbReference>
<evidence type="ECO:0000259" key="5">
    <source>
        <dbReference type="Pfam" id="PF05726"/>
    </source>
</evidence>
<keyword evidence="7" id="KW-1185">Reference proteome</keyword>
<evidence type="ECO:0000313" key="6">
    <source>
        <dbReference type="EMBL" id="RMB12687.1"/>
    </source>
</evidence>
<evidence type="ECO:0000256" key="1">
    <source>
        <dbReference type="ARBA" id="ARBA00008416"/>
    </source>
</evidence>
<dbReference type="InParanoid" id="A0A3M0CUC4"/>
<comment type="cofactor">
    <cofactor evidence="2">
        <name>Fe cation</name>
        <dbReference type="ChEBI" id="CHEBI:24875"/>
    </cofactor>
    <text evidence="2">Binds 1 Fe cation per subunit.</text>
</comment>
<dbReference type="InterPro" id="IPR003829">
    <property type="entry name" value="Pirin_N_dom"/>
</dbReference>
<keyword evidence="2" id="KW-0408">Iron</keyword>
<dbReference type="SUPFAM" id="SSF51182">
    <property type="entry name" value="RmlC-like cupins"/>
    <property type="match status" value="1"/>
</dbReference>
<dbReference type="GO" id="GO:0046872">
    <property type="term" value="F:metal ion binding"/>
    <property type="evidence" value="ECO:0007669"/>
    <property type="project" value="UniProtKB-KW"/>
</dbReference>
<reference evidence="6 7" key="1">
    <citation type="submission" date="2018-10" db="EMBL/GenBank/DDBJ databases">
        <title>Genomic Encyclopedia of Archaeal and Bacterial Type Strains, Phase II (KMG-II): from individual species to whole genera.</title>
        <authorList>
            <person name="Goeker M."/>
        </authorList>
    </citation>
    <scope>NUCLEOTIDE SEQUENCE [LARGE SCALE GENOMIC DNA]</scope>
    <source>
        <strain evidence="6 7">DSM 25217</strain>
    </source>
</reference>
<dbReference type="AlphaFoldDB" id="A0A3M0CUC4"/>
<feature type="binding site" evidence="2">
    <location>
        <position position="101"/>
    </location>
    <ligand>
        <name>Fe cation</name>
        <dbReference type="ChEBI" id="CHEBI:24875"/>
    </ligand>
</feature>
<dbReference type="InterPro" id="IPR014710">
    <property type="entry name" value="RmlC-like_jellyroll"/>
</dbReference>
<accession>A0A3M0CUC4</accession>
<evidence type="ECO:0008006" key="8">
    <source>
        <dbReference type="Google" id="ProtNLM"/>
    </source>
</evidence>
<feature type="binding site" evidence="2">
    <location>
        <position position="57"/>
    </location>
    <ligand>
        <name>Fe cation</name>
        <dbReference type="ChEBI" id="CHEBI:24875"/>
    </ligand>
</feature>
<proteinExistence type="inferred from homology"/>
<evidence type="ECO:0000313" key="7">
    <source>
        <dbReference type="Proteomes" id="UP000271227"/>
    </source>
</evidence>
<dbReference type="InterPro" id="IPR011051">
    <property type="entry name" value="RmlC_Cupin_sf"/>
</dbReference>
<dbReference type="InterPro" id="IPR012093">
    <property type="entry name" value="Pirin"/>
</dbReference>
<dbReference type="CDD" id="cd02247">
    <property type="entry name" value="cupin_pirin_C"/>
    <property type="match status" value="1"/>
</dbReference>
<dbReference type="OrthoDB" id="9780903at2"/>
<evidence type="ECO:0000256" key="3">
    <source>
        <dbReference type="RuleBase" id="RU003457"/>
    </source>
</evidence>
<dbReference type="PANTHER" id="PTHR13903:SF8">
    <property type="entry name" value="PIRIN"/>
    <property type="match status" value="1"/>
</dbReference>
<dbReference type="InterPro" id="IPR008778">
    <property type="entry name" value="Pirin_C_dom"/>
</dbReference>
<evidence type="ECO:0000259" key="4">
    <source>
        <dbReference type="Pfam" id="PF02678"/>
    </source>
</evidence>
<feature type="binding site" evidence="2">
    <location>
        <position position="59"/>
    </location>
    <ligand>
        <name>Fe cation</name>
        <dbReference type="ChEBI" id="CHEBI:24875"/>
    </ligand>
</feature>
<dbReference type="Gene3D" id="2.60.120.10">
    <property type="entry name" value="Jelly Rolls"/>
    <property type="match status" value="2"/>
</dbReference>
<feature type="domain" description="Pirin C-terminal" evidence="5">
    <location>
        <begin position="173"/>
        <end position="271"/>
    </location>
</feature>
<sequence>MSNRSIEKLVRAQRQSEGVGATVHRTIGRQDLSVVDPFLLLDEFELKPGTGAGFPEHPHRGFETVTYMFSGRIGHKDTSGNAGVIGPGGVQWMTAGRGLVHSEMPVEDGSLVHGMQLWVNLPAKDKMKTPRYQDITATDIPVIAGDGYSARLIAGDLAGKTGPVRDIAVRPLYADITLAGGTAILPVQPGHTVFLYGIAGKAEIKGQTFGPRMLAILGDGDTLRVTGEKDTRFILAAGAPTREPVARYGPFVMNTREEILATIDDWNAGRFLNPAA</sequence>
<dbReference type="Proteomes" id="UP000271227">
    <property type="component" value="Unassembled WGS sequence"/>
</dbReference>
<organism evidence="6 7">
    <name type="scientific">Eilatimonas milleporae</name>
    <dbReference type="NCBI Taxonomy" id="911205"/>
    <lineage>
        <taxon>Bacteria</taxon>
        <taxon>Pseudomonadati</taxon>
        <taxon>Pseudomonadota</taxon>
        <taxon>Alphaproteobacteria</taxon>
        <taxon>Kordiimonadales</taxon>
        <taxon>Kordiimonadaceae</taxon>
        <taxon>Eilatimonas</taxon>
    </lineage>
</organism>
<comment type="caution">
    <text evidence="6">The sequence shown here is derived from an EMBL/GenBank/DDBJ whole genome shotgun (WGS) entry which is preliminary data.</text>
</comment>
<name>A0A3M0CUC4_9PROT</name>
<dbReference type="CDD" id="cd02909">
    <property type="entry name" value="cupin_pirin_N"/>
    <property type="match status" value="1"/>
</dbReference>
<gene>
    <name evidence="6" type="ORF">BXY39_0110</name>
</gene>